<dbReference type="PANTHER" id="PTHR46382">
    <property type="entry name" value="PHOSPHATIDATE CYTIDYLYLTRANSFERASE"/>
    <property type="match status" value="1"/>
</dbReference>
<accession>A0A5S5DKH0</accession>
<evidence type="ECO:0000256" key="9">
    <source>
        <dbReference type="ARBA" id="ARBA00022516"/>
    </source>
</evidence>
<organism evidence="25 26">
    <name type="scientific">Tenacibaculum adriaticum</name>
    <dbReference type="NCBI Taxonomy" id="413713"/>
    <lineage>
        <taxon>Bacteria</taxon>
        <taxon>Pseudomonadati</taxon>
        <taxon>Bacteroidota</taxon>
        <taxon>Flavobacteriia</taxon>
        <taxon>Flavobacteriales</taxon>
        <taxon>Flavobacteriaceae</taxon>
        <taxon>Tenacibaculum</taxon>
    </lineage>
</organism>
<dbReference type="GO" id="GO:0005886">
    <property type="term" value="C:plasma membrane"/>
    <property type="evidence" value="ECO:0007669"/>
    <property type="project" value="UniProtKB-SubCell"/>
</dbReference>
<comment type="catalytic activity">
    <reaction evidence="1">
        <text>a 1,2-diacyl-sn-glycero-3-phosphate + CTP + H(+) = a CDP-1,2-diacyl-sn-glycerol + diphosphate</text>
        <dbReference type="Rhea" id="RHEA:16229"/>
        <dbReference type="ChEBI" id="CHEBI:15378"/>
        <dbReference type="ChEBI" id="CHEBI:33019"/>
        <dbReference type="ChEBI" id="CHEBI:37563"/>
        <dbReference type="ChEBI" id="CHEBI:58332"/>
        <dbReference type="ChEBI" id="CHEBI:58608"/>
        <dbReference type="EC" id="2.7.7.41"/>
    </reaction>
</comment>
<dbReference type="PANTHER" id="PTHR46382:SF1">
    <property type="entry name" value="PHOSPHATIDATE CYTIDYLYLTRANSFERASE"/>
    <property type="match status" value="1"/>
</dbReference>
<keyword evidence="15 24" id="KW-0472">Membrane</keyword>
<evidence type="ECO:0000256" key="19">
    <source>
        <dbReference type="ARBA" id="ARBA00031825"/>
    </source>
</evidence>
<evidence type="ECO:0000256" key="14">
    <source>
        <dbReference type="ARBA" id="ARBA00023098"/>
    </source>
</evidence>
<feature type="transmembrane region" description="Helical" evidence="24">
    <location>
        <begin position="128"/>
        <end position="148"/>
    </location>
</feature>
<feature type="transmembrane region" description="Helical" evidence="24">
    <location>
        <begin position="154"/>
        <end position="174"/>
    </location>
</feature>
<feature type="transmembrane region" description="Helical" evidence="24">
    <location>
        <begin position="260"/>
        <end position="280"/>
    </location>
</feature>
<evidence type="ECO:0000256" key="5">
    <source>
        <dbReference type="ARBA" id="ARBA00010185"/>
    </source>
</evidence>
<dbReference type="AlphaFoldDB" id="A0A5S5DKH0"/>
<keyword evidence="11 24" id="KW-0812">Transmembrane</keyword>
<protein>
    <recommendedName>
        <fullName evidence="7">Phosphatidate cytidylyltransferase</fullName>
        <ecNumber evidence="6">2.7.7.41</ecNumber>
    </recommendedName>
    <alternativeName>
        <fullName evidence="20">CDP-DAG synthase</fullName>
    </alternativeName>
    <alternativeName>
        <fullName evidence="22">CDP-DG synthase</fullName>
    </alternativeName>
    <alternativeName>
        <fullName evidence="18">CDP-diacylglycerol synthase</fullName>
    </alternativeName>
    <alternativeName>
        <fullName evidence="21">CDP-diglyceride pyrophosphorylase</fullName>
    </alternativeName>
    <alternativeName>
        <fullName evidence="23">CDP-diglyceride synthase</fullName>
    </alternativeName>
    <alternativeName>
        <fullName evidence="19">CTP:phosphatidate cytidylyltransferase</fullName>
    </alternativeName>
</protein>
<evidence type="ECO:0000256" key="13">
    <source>
        <dbReference type="ARBA" id="ARBA00022989"/>
    </source>
</evidence>
<evidence type="ECO:0000256" key="15">
    <source>
        <dbReference type="ARBA" id="ARBA00023136"/>
    </source>
</evidence>
<keyword evidence="14" id="KW-0443">Lipid metabolism</keyword>
<feature type="transmembrane region" description="Helical" evidence="24">
    <location>
        <begin position="22"/>
        <end position="41"/>
    </location>
</feature>
<dbReference type="Pfam" id="PF01148">
    <property type="entry name" value="CTP_transf_1"/>
    <property type="match status" value="1"/>
</dbReference>
<evidence type="ECO:0000256" key="1">
    <source>
        <dbReference type="ARBA" id="ARBA00001698"/>
    </source>
</evidence>
<evidence type="ECO:0000256" key="12">
    <source>
        <dbReference type="ARBA" id="ARBA00022695"/>
    </source>
</evidence>
<name>A0A5S5DKH0_9FLAO</name>
<keyword evidence="12 25" id="KW-0548">Nucleotidyltransferase</keyword>
<comment type="similarity">
    <text evidence="5">Belongs to the CDS family.</text>
</comment>
<evidence type="ECO:0000256" key="10">
    <source>
        <dbReference type="ARBA" id="ARBA00022679"/>
    </source>
</evidence>
<evidence type="ECO:0000256" key="24">
    <source>
        <dbReference type="SAM" id="Phobius"/>
    </source>
</evidence>
<keyword evidence="8" id="KW-1003">Cell membrane</keyword>
<sequence>MVTLIQKIYICYSLKIFNMENLLTRSISALIYAGLFLFAILFSKETYIGLITIFAGISLWEFSKIIGLKNIIPYILLLVLSIFAYKGNSTLEKTWTLFLLALSILSGIKLLINLFSEGFKKRNKFGSIIIQIEYVVLSFFFLMLLPFINNEYHPNIIIYIILIIWTNDSFAYLVGKNIGKNKLFERVSPKKTIEGFIGGLVFAIIVGGIIGKYSNEFSILNWVIIALIISVFGTLGDLIESKFKRQANVKDSGSIMPGHGGLLDRLDSLFFLAPFVYLYIHFLM</sequence>
<keyword evidence="9" id="KW-0444">Lipid biosynthesis</keyword>
<evidence type="ECO:0000256" key="20">
    <source>
        <dbReference type="ARBA" id="ARBA00032253"/>
    </source>
</evidence>
<evidence type="ECO:0000256" key="8">
    <source>
        <dbReference type="ARBA" id="ARBA00022475"/>
    </source>
</evidence>
<feature type="transmembrane region" description="Helical" evidence="24">
    <location>
        <begin position="70"/>
        <end position="88"/>
    </location>
</feature>
<dbReference type="GO" id="GO:0016024">
    <property type="term" value="P:CDP-diacylglycerol biosynthetic process"/>
    <property type="evidence" value="ECO:0007669"/>
    <property type="project" value="TreeGrafter"/>
</dbReference>
<dbReference type="GO" id="GO:0004605">
    <property type="term" value="F:phosphatidate cytidylyltransferase activity"/>
    <property type="evidence" value="ECO:0007669"/>
    <property type="project" value="UniProtKB-EC"/>
</dbReference>
<feature type="transmembrane region" description="Helical" evidence="24">
    <location>
        <begin position="195"/>
        <end position="213"/>
    </location>
</feature>
<comment type="subcellular location">
    <subcellularLocation>
        <location evidence="2">Cell membrane</location>
        <topology evidence="2">Multi-pass membrane protein</topology>
    </subcellularLocation>
</comment>
<dbReference type="EC" id="2.7.7.41" evidence="6"/>
<keyword evidence="17" id="KW-1208">Phospholipid metabolism</keyword>
<evidence type="ECO:0000313" key="25">
    <source>
        <dbReference type="EMBL" id="TYP96453.1"/>
    </source>
</evidence>
<evidence type="ECO:0000256" key="17">
    <source>
        <dbReference type="ARBA" id="ARBA00023264"/>
    </source>
</evidence>
<gene>
    <name evidence="25" type="ORF">C7447_10719</name>
</gene>
<proteinExistence type="inferred from homology"/>
<evidence type="ECO:0000256" key="4">
    <source>
        <dbReference type="ARBA" id="ARBA00005189"/>
    </source>
</evidence>
<comment type="pathway">
    <text evidence="4">Lipid metabolism.</text>
</comment>
<dbReference type="Proteomes" id="UP000323136">
    <property type="component" value="Unassembled WGS sequence"/>
</dbReference>
<evidence type="ECO:0000256" key="22">
    <source>
        <dbReference type="ARBA" id="ARBA00032743"/>
    </source>
</evidence>
<evidence type="ECO:0000313" key="26">
    <source>
        <dbReference type="Proteomes" id="UP000323136"/>
    </source>
</evidence>
<evidence type="ECO:0000256" key="21">
    <source>
        <dbReference type="ARBA" id="ARBA00032396"/>
    </source>
</evidence>
<evidence type="ECO:0000256" key="3">
    <source>
        <dbReference type="ARBA" id="ARBA00005119"/>
    </source>
</evidence>
<evidence type="ECO:0000256" key="6">
    <source>
        <dbReference type="ARBA" id="ARBA00012487"/>
    </source>
</evidence>
<keyword evidence="10 25" id="KW-0808">Transferase</keyword>
<reference evidence="25 26" key="1">
    <citation type="submission" date="2019-07" db="EMBL/GenBank/DDBJ databases">
        <title>Genomic Encyclopedia of Type Strains, Phase IV (KMG-IV): sequencing the most valuable type-strain genomes for metagenomic binning, comparative biology and taxonomic classification.</title>
        <authorList>
            <person name="Goeker M."/>
        </authorList>
    </citation>
    <scope>NUCLEOTIDE SEQUENCE [LARGE SCALE GENOMIC DNA]</scope>
    <source>
        <strain evidence="25 26">DSM 18961</strain>
    </source>
</reference>
<evidence type="ECO:0000256" key="18">
    <source>
        <dbReference type="ARBA" id="ARBA00029893"/>
    </source>
</evidence>
<feature type="transmembrane region" description="Helical" evidence="24">
    <location>
        <begin position="94"/>
        <end position="116"/>
    </location>
</feature>
<keyword evidence="13 24" id="KW-1133">Transmembrane helix</keyword>
<feature type="transmembrane region" description="Helical" evidence="24">
    <location>
        <begin position="219"/>
        <end position="239"/>
    </location>
</feature>
<evidence type="ECO:0000256" key="11">
    <source>
        <dbReference type="ARBA" id="ARBA00022692"/>
    </source>
</evidence>
<evidence type="ECO:0000256" key="16">
    <source>
        <dbReference type="ARBA" id="ARBA00023209"/>
    </source>
</evidence>
<keyword evidence="16" id="KW-0594">Phospholipid biosynthesis</keyword>
<keyword evidence="26" id="KW-1185">Reference proteome</keyword>
<comment type="caution">
    <text evidence="25">The sequence shown here is derived from an EMBL/GenBank/DDBJ whole genome shotgun (WGS) entry which is preliminary data.</text>
</comment>
<evidence type="ECO:0000256" key="7">
    <source>
        <dbReference type="ARBA" id="ARBA00019373"/>
    </source>
</evidence>
<dbReference type="EMBL" id="VNIA01000007">
    <property type="protein sequence ID" value="TYP96453.1"/>
    <property type="molecule type" value="Genomic_DNA"/>
</dbReference>
<comment type="pathway">
    <text evidence="3">Phospholipid metabolism; CDP-diacylglycerol biosynthesis; CDP-diacylglycerol from sn-glycerol 3-phosphate: step 3/3.</text>
</comment>
<evidence type="ECO:0000256" key="2">
    <source>
        <dbReference type="ARBA" id="ARBA00004651"/>
    </source>
</evidence>
<evidence type="ECO:0000256" key="23">
    <source>
        <dbReference type="ARBA" id="ARBA00033406"/>
    </source>
</evidence>